<feature type="compositionally biased region" description="Low complexity" evidence="1">
    <location>
        <begin position="244"/>
        <end position="254"/>
    </location>
</feature>
<dbReference type="OrthoDB" id="3270311at2759"/>
<evidence type="ECO:0000313" key="3">
    <source>
        <dbReference type="Proteomes" id="UP000541558"/>
    </source>
</evidence>
<organism evidence="2 3">
    <name type="scientific">Ephemerocybe angulata</name>
    <dbReference type="NCBI Taxonomy" id="980116"/>
    <lineage>
        <taxon>Eukaryota</taxon>
        <taxon>Fungi</taxon>
        <taxon>Dikarya</taxon>
        <taxon>Basidiomycota</taxon>
        <taxon>Agaricomycotina</taxon>
        <taxon>Agaricomycetes</taxon>
        <taxon>Agaricomycetidae</taxon>
        <taxon>Agaricales</taxon>
        <taxon>Agaricineae</taxon>
        <taxon>Psathyrellaceae</taxon>
        <taxon>Ephemerocybe</taxon>
    </lineage>
</organism>
<name>A0A8H5CDA0_9AGAR</name>
<feature type="compositionally biased region" description="Polar residues" evidence="1">
    <location>
        <begin position="373"/>
        <end position="382"/>
    </location>
</feature>
<protein>
    <submittedName>
        <fullName evidence="2">Uncharacterized protein</fullName>
    </submittedName>
</protein>
<feature type="region of interest" description="Disordered" evidence="1">
    <location>
        <begin position="366"/>
        <end position="417"/>
    </location>
</feature>
<feature type="compositionally biased region" description="Polar residues" evidence="1">
    <location>
        <begin position="439"/>
        <end position="454"/>
    </location>
</feature>
<sequence>MDKTRNPLSNSSAATLWAHLAQKDTLGRTSTTSTLGSFMPPNGPQDKTATTMRVLLHDTQMNLEKFSGNVEKLIHDVRQTGQGLKTTTGLLEKEQDKLMGDIIDLVNRAQTQIQASVGTPAQALVVDGLFKNVDRRLESLDQRLDAIQAFNQTHSQAIQTQMHTIQSIQNQQNTIIAAVTPLLPLLQAVAAADRQHRCIHPTSVDTASDHRSSEPAKSSRSPSVFTVSSTQNSSPSSKKRNRSSSDGRFSSSPSVALAHVRKKSRIVTSLPTAPETVKQPTPTPPRQSPITINLESGGKQAAQTPRRPLQDLYFQSPGKMVTPKQSHPMPPHQLAPHSAHRPSSSSKASAGGDNRVDKIIRELSLQQPKAGVNPQTNGHTAQTPRGPVIRPPPPFTPQHGRPPTNPAPYPSVGRAGKAAVNPAQAGTIQREFIVPAITGQAQSAGPLPQRSTQAPPKPPFKIPASSTFHTRSVIKEGKRFIPLIDTDDEDEE</sequence>
<dbReference type="Proteomes" id="UP000541558">
    <property type="component" value="Unassembled WGS sequence"/>
</dbReference>
<feature type="compositionally biased region" description="Low complexity" evidence="1">
    <location>
        <begin position="215"/>
        <end position="236"/>
    </location>
</feature>
<feature type="compositionally biased region" description="Low complexity" evidence="1">
    <location>
        <begin position="335"/>
        <end position="350"/>
    </location>
</feature>
<gene>
    <name evidence="2" type="ORF">D9611_012801</name>
</gene>
<dbReference type="AlphaFoldDB" id="A0A8H5CDA0"/>
<reference evidence="2 3" key="1">
    <citation type="journal article" date="2020" name="ISME J.">
        <title>Uncovering the hidden diversity of litter-decomposition mechanisms in mushroom-forming fungi.</title>
        <authorList>
            <person name="Floudas D."/>
            <person name="Bentzer J."/>
            <person name="Ahren D."/>
            <person name="Johansson T."/>
            <person name="Persson P."/>
            <person name="Tunlid A."/>
        </authorList>
    </citation>
    <scope>NUCLEOTIDE SEQUENCE [LARGE SCALE GENOMIC DNA]</scope>
    <source>
        <strain evidence="2 3">CBS 175.51</strain>
    </source>
</reference>
<comment type="caution">
    <text evidence="2">The sequence shown here is derived from an EMBL/GenBank/DDBJ whole genome shotgun (WGS) entry which is preliminary data.</text>
</comment>
<feature type="region of interest" description="Disordered" evidence="1">
    <location>
        <begin position="200"/>
        <end position="353"/>
    </location>
</feature>
<dbReference type="EMBL" id="JAACJK010000012">
    <property type="protein sequence ID" value="KAF5338663.1"/>
    <property type="molecule type" value="Genomic_DNA"/>
</dbReference>
<keyword evidence="3" id="KW-1185">Reference proteome</keyword>
<evidence type="ECO:0000256" key="1">
    <source>
        <dbReference type="SAM" id="MobiDB-lite"/>
    </source>
</evidence>
<evidence type="ECO:0000313" key="2">
    <source>
        <dbReference type="EMBL" id="KAF5338663.1"/>
    </source>
</evidence>
<accession>A0A8H5CDA0</accession>
<proteinExistence type="predicted"/>
<feature type="region of interest" description="Disordered" evidence="1">
    <location>
        <begin position="437"/>
        <end position="467"/>
    </location>
</feature>